<sequence>MSRDGDAGTVSATDHDVFDRLPGRYAHAYLVVAFFVLPAVAVILSGGGVERPPGPIATALLWIVVVHHSIFLVVAVLFD</sequence>
<keyword evidence="3" id="KW-1185">Reference proteome</keyword>
<accession>A0A1I5MPP8</accession>
<name>A0A1I5MPP8_9EURY</name>
<dbReference type="AlphaFoldDB" id="A0A1I5MPP8"/>
<organism evidence="2 3">
    <name type="scientific">Halolamina pelagica</name>
    <dbReference type="NCBI Taxonomy" id="699431"/>
    <lineage>
        <taxon>Archaea</taxon>
        <taxon>Methanobacteriati</taxon>
        <taxon>Methanobacteriota</taxon>
        <taxon>Stenosarchaea group</taxon>
        <taxon>Halobacteria</taxon>
        <taxon>Halobacteriales</taxon>
        <taxon>Haloferacaceae</taxon>
    </lineage>
</organism>
<keyword evidence="1" id="KW-1133">Transmembrane helix</keyword>
<evidence type="ECO:0000256" key="1">
    <source>
        <dbReference type="SAM" id="Phobius"/>
    </source>
</evidence>
<feature type="transmembrane region" description="Helical" evidence="1">
    <location>
        <begin position="56"/>
        <end position="78"/>
    </location>
</feature>
<keyword evidence="1" id="KW-0812">Transmembrane</keyword>
<protein>
    <submittedName>
        <fullName evidence="2">Uncharacterized protein</fullName>
    </submittedName>
</protein>
<keyword evidence="1" id="KW-0472">Membrane</keyword>
<feature type="transmembrane region" description="Helical" evidence="1">
    <location>
        <begin position="26"/>
        <end position="44"/>
    </location>
</feature>
<proteinExistence type="predicted"/>
<dbReference type="EMBL" id="FOXI01000001">
    <property type="protein sequence ID" value="SFP10901.1"/>
    <property type="molecule type" value="Genomic_DNA"/>
</dbReference>
<reference evidence="3" key="1">
    <citation type="submission" date="2016-10" db="EMBL/GenBank/DDBJ databases">
        <authorList>
            <person name="Varghese N."/>
            <person name="Submissions S."/>
        </authorList>
    </citation>
    <scope>NUCLEOTIDE SEQUENCE [LARGE SCALE GENOMIC DNA]</scope>
    <source>
        <strain evidence="3">CGMCC 1.10329</strain>
    </source>
</reference>
<gene>
    <name evidence="2" type="ORF">SAMN05216277_101335</name>
</gene>
<evidence type="ECO:0000313" key="3">
    <source>
        <dbReference type="Proteomes" id="UP000183769"/>
    </source>
</evidence>
<dbReference type="OrthoDB" id="312932at2157"/>
<dbReference type="Proteomes" id="UP000183769">
    <property type="component" value="Unassembled WGS sequence"/>
</dbReference>
<dbReference type="RefSeq" id="WP_074874941.1">
    <property type="nucleotide sequence ID" value="NZ_FOXI01000001.1"/>
</dbReference>
<evidence type="ECO:0000313" key="2">
    <source>
        <dbReference type="EMBL" id="SFP10901.1"/>
    </source>
</evidence>